<organism evidence="1 2">
    <name type="scientific">Dactylosporangium darangshiense</name>
    <dbReference type="NCBI Taxonomy" id="579108"/>
    <lineage>
        <taxon>Bacteria</taxon>
        <taxon>Bacillati</taxon>
        <taxon>Actinomycetota</taxon>
        <taxon>Actinomycetes</taxon>
        <taxon>Micromonosporales</taxon>
        <taxon>Micromonosporaceae</taxon>
        <taxon>Dactylosporangium</taxon>
    </lineage>
</organism>
<dbReference type="Proteomes" id="UP001500620">
    <property type="component" value="Unassembled WGS sequence"/>
</dbReference>
<evidence type="ECO:0000313" key="2">
    <source>
        <dbReference type="Proteomes" id="UP001500620"/>
    </source>
</evidence>
<accession>A0ABP8D048</accession>
<name>A0ABP8D048_9ACTN</name>
<protein>
    <submittedName>
        <fullName evidence="1">Uncharacterized protein</fullName>
    </submittedName>
</protein>
<reference evidence="2" key="1">
    <citation type="journal article" date="2019" name="Int. J. Syst. Evol. Microbiol.">
        <title>The Global Catalogue of Microorganisms (GCM) 10K type strain sequencing project: providing services to taxonomists for standard genome sequencing and annotation.</title>
        <authorList>
            <consortium name="The Broad Institute Genomics Platform"/>
            <consortium name="The Broad Institute Genome Sequencing Center for Infectious Disease"/>
            <person name="Wu L."/>
            <person name="Ma J."/>
        </authorList>
    </citation>
    <scope>NUCLEOTIDE SEQUENCE [LARGE SCALE GENOMIC DNA]</scope>
    <source>
        <strain evidence="2">JCM 17441</strain>
    </source>
</reference>
<dbReference type="EMBL" id="BAABAT010000002">
    <property type="protein sequence ID" value="GAA4245160.1"/>
    <property type="molecule type" value="Genomic_DNA"/>
</dbReference>
<proteinExistence type="predicted"/>
<gene>
    <name evidence="1" type="ORF">GCM10022255_011330</name>
</gene>
<dbReference type="RefSeq" id="WP_345121944.1">
    <property type="nucleotide sequence ID" value="NZ_BAABAT010000002.1"/>
</dbReference>
<evidence type="ECO:0000313" key="1">
    <source>
        <dbReference type="EMBL" id="GAA4245160.1"/>
    </source>
</evidence>
<comment type="caution">
    <text evidence="1">The sequence shown here is derived from an EMBL/GenBank/DDBJ whole genome shotgun (WGS) entry which is preliminary data.</text>
</comment>
<keyword evidence="2" id="KW-1185">Reference proteome</keyword>
<sequence length="421" mass="46222">MSKPVDQYGPHRAKRLEGVATRLRGLGIDAEFGVLVPYYDLYGGVPEGLTGLVVPEPGGPGRMQVTVVSARRTAPPGEGGMSADGRMWVRDVDLEYDLGADMVFEVTTLDAFGDGPVWAPRRHVDTEQAVVDAIRLWHGYRDTLRSTPPPPDPRRRSALARQANARRAAAAAAKVRIEADGALLPDDLDPELLCYHFPRDRNGRYGRTAVVALAGDGTALSKRGPWLAARAAGDTLVVGVEALIGANQDHRWDRLPWLWRTGERDAPPTRRWQAPDAAAVAPIAELLARHELIDAFTLCGVEVDAEIGALLSGYPIDYSHARYTETWVRVLYTQLPDCAPWRLAAAYRAWQDERRAARRPADEPIALFGLKGLNQQSRPMVALDARNGPPRLTMIWTASNARLTRALWDCPADLTASLLDT</sequence>